<feature type="compositionally biased region" description="Polar residues" evidence="6">
    <location>
        <begin position="595"/>
        <end position="605"/>
    </location>
</feature>
<evidence type="ECO:0000313" key="9">
    <source>
        <dbReference type="Proteomes" id="UP001139887"/>
    </source>
</evidence>
<dbReference type="SMART" id="SM00132">
    <property type="entry name" value="LIM"/>
    <property type="match status" value="4"/>
</dbReference>
<comment type="caution">
    <text evidence="8">The sequence shown here is derived from an EMBL/GenBank/DDBJ whole genome shotgun (WGS) entry which is preliminary data.</text>
</comment>
<evidence type="ECO:0000259" key="7">
    <source>
        <dbReference type="PROSITE" id="PS50023"/>
    </source>
</evidence>
<dbReference type="PROSITE" id="PS50023">
    <property type="entry name" value="LIM_DOMAIN_2"/>
    <property type="match status" value="4"/>
</dbReference>
<name>A0A9W8M197_9FUNG</name>
<dbReference type="InterPro" id="IPR001781">
    <property type="entry name" value="Znf_LIM"/>
</dbReference>
<feature type="compositionally biased region" description="Polar residues" evidence="6">
    <location>
        <begin position="371"/>
        <end position="389"/>
    </location>
</feature>
<feature type="compositionally biased region" description="Basic residues" evidence="6">
    <location>
        <begin position="580"/>
        <end position="594"/>
    </location>
</feature>
<sequence length="863" mass="94009">MFCTRCGEITKEKRCIKCGGWSVPSTTGAEAIDGGRKDPWTSTYLQRRLNPANSHGRPLSTYTPNEADDIRGGIRTGDMRGGALKAGAREDYGAAGWGRVRDATGTRPSSMYAGGAVLDGPVQSAIERTVAPKGSSGQLRNSPRDRGSGQPRWSQYFTSSANPKDAITQAQSPRHSELLAAAEKAAEKATQAQQAFGEKPAGARKRADSGNVRVVTSAFDTRRRRVPAGTSSPLSPAIDVRSRSATLPEPHGTGSRACTSCGVQVRSEEQRQFASQPHAVYCAPCYHSSYSRGHCAGCGKIVLTHGRPWVQSGSDVWHKLCIKCSGCSKMLLDPLVGLDGRPTCEQCFMSKHPQHTPRPMPATASPKPRAQTVTSQPKPSSMLGAQSIPTPVLTDRAPSSEPTSSSALHGSDMEQRIMSPVEVAAKEGLPLPRHIVDPDSDAASRPESHALSSSRSHQDMRVDTTTVPLSPALKTPNSPRTSSPRSVSFKIDEPPSLADYVLSKVSSSRASANAPPSVADTIRKFGGLGLNHNGSAAKRRTESTDSSQQKQMPELRDLLRTHQKEPPTEPTVPQLDKHSKLLKSRPRNQNRRRPTSQTQVNQQQPIAEPQQVPKEDMEPNQCARCSVAISDTWFRLSDGRQVHVECFTCQGCQQLIDDGVYVVEGLQEFHPHCVPPSPPIVAVEPAARSTTSSQLSIPATKPRGPRDQRREELCHRCHTTLSGPRFQLTNGKSYHPECFACAGCKQRFDEGSYVCFDGQEYHHQCVENIAVQQPQTGDHLDMLVCSECSRVIEGVFLRHNDFVFHPACFCCLDCHTAITPGMPFGEIDSKPCCESCLEARAQQQQQQQGEWIANSYYPAKASY</sequence>
<keyword evidence="2" id="KW-0677">Repeat</keyword>
<dbReference type="OrthoDB" id="1112565at2759"/>
<evidence type="ECO:0000256" key="5">
    <source>
        <dbReference type="PROSITE-ProRule" id="PRU00125"/>
    </source>
</evidence>
<evidence type="ECO:0000256" key="4">
    <source>
        <dbReference type="ARBA" id="ARBA00023038"/>
    </source>
</evidence>
<feature type="compositionally biased region" description="Polar residues" evidence="6">
    <location>
        <begin position="151"/>
        <end position="173"/>
    </location>
</feature>
<feature type="compositionally biased region" description="Basic and acidic residues" evidence="6">
    <location>
        <begin position="434"/>
        <end position="448"/>
    </location>
</feature>
<feature type="region of interest" description="Disordered" evidence="6">
    <location>
        <begin position="564"/>
        <end position="618"/>
    </location>
</feature>
<gene>
    <name evidence="8" type="primary">LIMS2</name>
    <name evidence="8" type="ORF">IWW36_000934</name>
</gene>
<dbReference type="Proteomes" id="UP001139887">
    <property type="component" value="Unassembled WGS sequence"/>
</dbReference>
<dbReference type="AlphaFoldDB" id="A0A9W8M197"/>
<dbReference type="Gene3D" id="2.10.110.10">
    <property type="entry name" value="Cysteine Rich Protein"/>
    <property type="match status" value="4"/>
</dbReference>
<proteinExistence type="predicted"/>
<accession>A0A9W8M197</accession>
<keyword evidence="9" id="KW-1185">Reference proteome</keyword>
<organism evidence="8 9">
    <name type="scientific">Coemansia brasiliensis</name>
    <dbReference type="NCBI Taxonomy" id="2650707"/>
    <lineage>
        <taxon>Eukaryota</taxon>
        <taxon>Fungi</taxon>
        <taxon>Fungi incertae sedis</taxon>
        <taxon>Zoopagomycota</taxon>
        <taxon>Kickxellomycotina</taxon>
        <taxon>Kickxellomycetes</taxon>
        <taxon>Kickxellales</taxon>
        <taxon>Kickxellaceae</taxon>
        <taxon>Coemansia</taxon>
    </lineage>
</organism>
<dbReference type="PROSITE" id="PS00478">
    <property type="entry name" value="LIM_DOMAIN_1"/>
    <property type="match status" value="3"/>
</dbReference>
<dbReference type="EMBL" id="JANBUW010000010">
    <property type="protein sequence ID" value="KAJ2851611.1"/>
    <property type="molecule type" value="Genomic_DNA"/>
</dbReference>
<reference evidence="8" key="1">
    <citation type="submission" date="2022-07" db="EMBL/GenBank/DDBJ databases">
        <title>Phylogenomic reconstructions and comparative analyses of Kickxellomycotina fungi.</title>
        <authorList>
            <person name="Reynolds N.K."/>
            <person name="Stajich J.E."/>
            <person name="Barry K."/>
            <person name="Grigoriev I.V."/>
            <person name="Crous P."/>
            <person name="Smith M.E."/>
        </authorList>
    </citation>
    <scope>NUCLEOTIDE SEQUENCE</scope>
    <source>
        <strain evidence="8">NRRL 1566</strain>
    </source>
</reference>
<feature type="domain" description="LIM zinc-binding" evidence="7">
    <location>
        <begin position="783"/>
        <end position="843"/>
    </location>
</feature>
<dbReference type="PANTHER" id="PTHR24205">
    <property type="entry name" value="FOUR AND A HALF LIM DOMAINS PROTEIN"/>
    <property type="match status" value="1"/>
</dbReference>
<keyword evidence="1 5" id="KW-0479">Metal-binding</keyword>
<dbReference type="CDD" id="cd08368">
    <property type="entry name" value="LIM"/>
    <property type="match status" value="4"/>
</dbReference>
<dbReference type="GO" id="GO:0003712">
    <property type="term" value="F:transcription coregulator activity"/>
    <property type="evidence" value="ECO:0007669"/>
    <property type="project" value="TreeGrafter"/>
</dbReference>
<evidence type="ECO:0000313" key="8">
    <source>
        <dbReference type="EMBL" id="KAJ2851611.1"/>
    </source>
</evidence>
<feature type="region of interest" description="Disordered" evidence="6">
    <location>
        <begin position="523"/>
        <end position="551"/>
    </location>
</feature>
<evidence type="ECO:0000256" key="3">
    <source>
        <dbReference type="ARBA" id="ARBA00022833"/>
    </source>
</evidence>
<evidence type="ECO:0000256" key="2">
    <source>
        <dbReference type="ARBA" id="ARBA00022737"/>
    </source>
</evidence>
<feature type="region of interest" description="Disordered" evidence="6">
    <location>
        <begin position="224"/>
        <end position="256"/>
    </location>
</feature>
<evidence type="ECO:0000256" key="6">
    <source>
        <dbReference type="SAM" id="MobiDB-lite"/>
    </source>
</evidence>
<feature type="compositionally biased region" description="Low complexity" evidence="6">
    <location>
        <begin position="475"/>
        <end position="488"/>
    </location>
</feature>
<feature type="domain" description="LIM zinc-binding" evidence="7">
    <location>
        <begin position="620"/>
        <end position="683"/>
    </location>
</feature>
<keyword evidence="4 5" id="KW-0440">LIM domain</keyword>
<feature type="domain" description="LIM zinc-binding" evidence="7">
    <location>
        <begin position="293"/>
        <end position="354"/>
    </location>
</feature>
<dbReference type="GO" id="GO:0005634">
    <property type="term" value="C:nucleus"/>
    <property type="evidence" value="ECO:0007669"/>
    <property type="project" value="TreeGrafter"/>
</dbReference>
<keyword evidence="3 5" id="KW-0862">Zinc</keyword>
<evidence type="ECO:0000256" key="1">
    <source>
        <dbReference type="ARBA" id="ARBA00022723"/>
    </source>
</evidence>
<feature type="domain" description="LIM zinc-binding" evidence="7">
    <location>
        <begin position="712"/>
        <end position="772"/>
    </location>
</feature>
<dbReference type="PANTHER" id="PTHR24205:SF16">
    <property type="entry name" value="GH01042P-RELATED"/>
    <property type="match status" value="1"/>
</dbReference>
<protein>
    <submittedName>
        <fullName evidence="8">LIM and senescent cell antigen-like-containing domain protein 2</fullName>
    </submittedName>
</protein>
<feature type="region of interest" description="Disordered" evidence="6">
    <location>
        <begin position="189"/>
        <end position="210"/>
    </location>
</feature>
<dbReference type="GO" id="GO:0046872">
    <property type="term" value="F:metal ion binding"/>
    <property type="evidence" value="ECO:0007669"/>
    <property type="project" value="UniProtKB-KW"/>
</dbReference>
<feature type="region of interest" description="Disordered" evidence="6">
    <location>
        <begin position="130"/>
        <end position="174"/>
    </location>
</feature>
<dbReference type="Pfam" id="PF00412">
    <property type="entry name" value="LIM"/>
    <property type="match status" value="4"/>
</dbReference>
<feature type="region of interest" description="Disordered" evidence="6">
    <location>
        <begin position="432"/>
        <end position="491"/>
    </location>
</feature>
<feature type="region of interest" description="Disordered" evidence="6">
    <location>
        <begin position="51"/>
        <end position="72"/>
    </location>
</feature>
<feature type="region of interest" description="Disordered" evidence="6">
    <location>
        <begin position="350"/>
        <end position="412"/>
    </location>
</feature>